<feature type="region of interest" description="Disordered" evidence="2">
    <location>
        <begin position="125"/>
        <end position="297"/>
    </location>
</feature>
<keyword evidence="3" id="KW-0472">Membrane</keyword>
<evidence type="ECO:0000256" key="2">
    <source>
        <dbReference type="SAM" id="MobiDB-lite"/>
    </source>
</evidence>
<dbReference type="PROSITE" id="PS51257">
    <property type="entry name" value="PROKAR_LIPOPROTEIN"/>
    <property type="match status" value="1"/>
</dbReference>
<dbReference type="PROSITE" id="PS51724">
    <property type="entry name" value="SPOR"/>
    <property type="match status" value="1"/>
</dbReference>
<dbReference type="KEGG" id="nla:NLA_15430"/>
<evidence type="ECO:0000259" key="4">
    <source>
        <dbReference type="PROSITE" id="PS51724"/>
    </source>
</evidence>
<dbReference type="HOGENOM" id="CLU_725274_0_0_4"/>
<evidence type="ECO:0000256" key="1">
    <source>
        <dbReference type="NCBIfam" id="TIGR02223"/>
    </source>
</evidence>
<name>E4ZEG7_NEIL0</name>
<evidence type="ECO:0000313" key="5">
    <source>
        <dbReference type="EMBL" id="CBN87753.1"/>
    </source>
</evidence>
<evidence type="ECO:0000313" key="6">
    <source>
        <dbReference type="Proteomes" id="UP000008723"/>
    </source>
</evidence>
<dbReference type="AlphaFoldDB" id="E4ZEG7"/>
<feature type="compositionally biased region" description="Basic and acidic residues" evidence="2">
    <location>
        <begin position="175"/>
        <end position="269"/>
    </location>
</feature>
<dbReference type="InterPro" id="IPR011930">
    <property type="entry name" value="FtsN"/>
</dbReference>
<accession>E4ZEG7</accession>
<gene>
    <name evidence="5" type="primary">tpc</name>
    <name evidence="5" type="ordered locus">NLA_15430</name>
</gene>
<dbReference type="Gene3D" id="3.30.70.1070">
    <property type="entry name" value="Sporulation related repeat"/>
    <property type="match status" value="1"/>
</dbReference>
<feature type="compositionally biased region" description="Low complexity" evidence="2">
    <location>
        <begin position="44"/>
        <end position="73"/>
    </location>
</feature>
<dbReference type="InterPro" id="IPR036680">
    <property type="entry name" value="SPOR-like_sf"/>
</dbReference>
<feature type="region of interest" description="Disordered" evidence="2">
    <location>
        <begin position="44"/>
        <end position="110"/>
    </location>
</feature>
<dbReference type="Pfam" id="PF05036">
    <property type="entry name" value="SPOR"/>
    <property type="match status" value="1"/>
</dbReference>
<dbReference type="eggNOG" id="ENOG502ZU5D">
    <property type="taxonomic scope" value="Bacteria"/>
</dbReference>
<dbReference type="RefSeq" id="WP_013449299.1">
    <property type="nucleotide sequence ID" value="NC_014752.1"/>
</dbReference>
<proteinExistence type="predicted"/>
<dbReference type="Proteomes" id="UP000008723">
    <property type="component" value="Chromosome"/>
</dbReference>
<reference evidence="5 6" key="1">
    <citation type="journal article" date="2010" name="BMC Genomics">
        <title>Independent evolution of the core and accessory gene sets in the genus Neisseria: insights gained from the genome of Neisseria lactamica isolate 020-06.</title>
        <authorList>
            <person name="Bennett J.S."/>
            <person name="Bentley S.D."/>
            <person name="Vernikos G.S."/>
            <person name="Quail M.A."/>
            <person name="Cherevach I."/>
            <person name="White B."/>
            <person name="Parkhill J."/>
            <person name="Maiden M.C."/>
        </authorList>
    </citation>
    <scope>NUCLEOTIDE SEQUENCE [LARGE SCALE GENOMIC DNA]</scope>
    <source>
        <strain evidence="5 6">020-06</strain>
    </source>
</reference>
<feature type="transmembrane region" description="Helical" evidence="3">
    <location>
        <begin position="24"/>
        <end position="42"/>
    </location>
</feature>
<keyword evidence="3" id="KW-0812">Transmembrane</keyword>
<feature type="compositionally biased region" description="Low complexity" evidence="2">
    <location>
        <begin position="146"/>
        <end position="163"/>
    </location>
</feature>
<organism evidence="5 6">
    <name type="scientific">Neisseria lactamica (strain 020-06)</name>
    <dbReference type="NCBI Taxonomy" id="489653"/>
    <lineage>
        <taxon>Bacteria</taxon>
        <taxon>Pseudomonadati</taxon>
        <taxon>Pseudomonadota</taxon>
        <taxon>Betaproteobacteria</taxon>
        <taxon>Neisseriales</taxon>
        <taxon>Neisseriaceae</taxon>
        <taxon>Neisseria</taxon>
    </lineage>
</organism>
<dbReference type="EMBL" id="FN995097">
    <property type="protein sequence ID" value="CBN87753.1"/>
    <property type="molecule type" value="Genomic_DNA"/>
</dbReference>
<feature type="domain" description="SPOR" evidence="4">
    <location>
        <begin position="282"/>
        <end position="360"/>
    </location>
</feature>
<dbReference type="GO" id="GO:0042834">
    <property type="term" value="F:peptidoglycan binding"/>
    <property type="evidence" value="ECO:0007669"/>
    <property type="project" value="InterPro"/>
</dbReference>
<evidence type="ECO:0000256" key="3">
    <source>
        <dbReference type="SAM" id="Phobius"/>
    </source>
</evidence>
<protein>
    <recommendedName>
        <fullName evidence="1">Cell division protein FtsN</fullName>
    </recommendedName>
</protein>
<feature type="compositionally biased region" description="Basic and acidic residues" evidence="2">
    <location>
        <begin position="276"/>
        <end position="286"/>
    </location>
</feature>
<dbReference type="NCBIfam" id="TIGR02223">
    <property type="entry name" value="ftsN"/>
    <property type="match status" value="1"/>
</dbReference>
<sequence length="360" mass="37822">MSENKQNEVLTGYEQLKRRNRRRLVTASCLVAASCILLAAALSSDPADSNPAPQAGETGATENQTANAAQAPALKSAAGNGEIAAGKPQDAAGVGKPADDGGISEPEDIGAPLVIINNRLDDSNIKGLEASAKPQPQEAAEKPQPEETAATAQAEAKQGAAEKVPATADSTDTAAVEKPKRTAETKPQKAERAAEAKPKAKETKTAEKVADKPKTAAEKTKPDTAKSDKPVKEPKKSDKAESKKPAEKDSSDGKKHETAQKTDKADKAKTAGPGKTAEKEKSDKTGKKAAIQAGYAEKERALSLQRKMKAAGIDSTITEIMTDNGKVYRVKSSNYKNARDAERDLNKLRVHGIAGQVTNE</sequence>
<dbReference type="SUPFAM" id="SSF110997">
    <property type="entry name" value="Sporulation related repeat"/>
    <property type="match status" value="1"/>
</dbReference>
<keyword evidence="3" id="KW-1133">Transmembrane helix</keyword>
<dbReference type="InterPro" id="IPR007730">
    <property type="entry name" value="SPOR-like_dom"/>
</dbReference>